<keyword evidence="5" id="KW-1185">Reference proteome</keyword>
<feature type="signal peptide" evidence="3">
    <location>
        <begin position="1"/>
        <end position="19"/>
    </location>
</feature>
<gene>
    <name evidence="4" type="ORF">pdam_00004454</name>
</gene>
<feature type="transmembrane region" description="Helical" evidence="2">
    <location>
        <begin position="349"/>
        <end position="370"/>
    </location>
</feature>
<protein>
    <submittedName>
        <fullName evidence="4">Uncharacterized protein</fullName>
    </submittedName>
</protein>
<evidence type="ECO:0000256" key="1">
    <source>
        <dbReference type="SAM" id="MobiDB-lite"/>
    </source>
</evidence>
<reference evidence="4 5" key="1">
    <citation type="journal article" date="2018" name="Sci. Rep.">
        <title>Comparative analysis of the Pocillopora damicornis genome highlights role of immune system in coral evolution.</title>
        <authorList>
            <person name="Cunning R."/>
            <person name="Bay R.A."/>
            <person name="Gillette P."/>
            <person name="Baker A.C."/>
            <person name="Traylor-Knowles N."/>
        </authorList>
    </citation>
    <scope>NUCLEOTIDE SEQUENCE [LARGE SCALE GENOMIC DNA]</scope>
    <source>
        <strain evidence="4">RSMAS</strain>
        <tissue evidence="4">Whole animal</tissue>
    </source>
</reference>
<evidence type="ECO:0000313" key="5">
    <source>
        <dbReference type="Proteomes" id="UP000275408"/>
    </source>
</evidence>
<accession>A0A3M6URW7</accession>
<sequence>MRRIVILIAALAIVLQLTAVTPATRHEDDFQAIEWQKLPFEDFNGDTSVVGTWNGKEYVIRIQMSSLDLDMKLVFPGKKGSQDLNGPPFGNDPPNLGKILKCKELPEYPGNMTCSDYQEYKRKEPGLIARVGTMVKNTWSFMVTTVVEAWKMCSNGVGTTAKNIWNALKWLINLARNIWKGTLEWVGRIWKGLTDCVGEIWNRLKRLAEWIFATMMWADECVYHGGLWVAERYWVCAEWLAECAWNGTEWIWDQIEWLSGVSKENASWLTKKAWIGSKQWAEWAWGEAKRLIDWSWKTIKRNGKPLKPALEYVLETFSLFIKFYNEYVHDHLLRIKSHIIVSTWRETGYTISVVLLMNCVVLAVYMLISWPVKSISRRRQAYKEWKEAEEASWRLPPRRQSQSNKRVWENPKKKKLYRNKNS</sequence>
<dbReference type="OrthoDB" id="5998012at2759"/>
<evidence type="ECO:0000256" key="2">
    <source>
        <dbReference type="SAM" id="Phobius"/>
    </source>
</evidence>
<keyword evidence="2" id="KW-0472">Membrane</keyword>
<feature type="compositionally biased region" description="Basic residues" evidence="1">
    <location>
        <begin position="412"/>
        <end position="422"/>
    </location>
</feature>
<keyword evidence="2" id="KW-0812">Transmembrane</keyword>
<feature type="region of interest" description="Disordered" evidence="1">
    <location>
        <begin position="396"/>
        <end position="422"/>
    </location>
</feature>
<dbReference type="EMBL" id="RCHS01000860">
    <property type="protein sequence ID" value="RMX56385.1"/>
    <property type="molecule type" value="Genomic_DNA"/>
</dbReference>
<keyword evidence="2" id="KW-1133">Transmembrane helix</keyword>
<proteinExistence type="predicted"/>
<comment type="caution">
    <text evidence="4">The sequence shown here is derived from an EMBL/GenBank/DDBJ whole genome shotgun (WGS) entry which is preliminary data.</text>
</comment>
<name>A0A3M6URW7_POCDA</name>
<evidence type="ECO:0000256" key="3">
    <source>
        <dbReference type="SAM" id="SignalP"/>
    </source>
</evidence>
<feature type="chain" id="PRO_5018277666" evidence="3">
    <location>
        <begin position="20"/>
        <end position="422"/>
    </location>
</feature>
<evidence type="ECO:0000313" key="4">
    <source>
        <dbReference type="EMBL" id="RMX56385.1"/>
    </source>
</evidence>
<dbReference type="AlphaFoldDB" id="A0A3M6URW7"/>
<dbReference type="Proteomes" id="UP000275408">
    <property type="component" value="Unassembled WGS sequence"/>
</dbReference>
<keyword evidence="3" id="KW-0732">Signal</keyword>
<organism evidence="4 5">
    <name type="scientific">Pocillopora damicornis</name>
    <name type="common">Cauliflower coral</name>
    <name type="synonym">Millepora damicornis</name>
    <dbReference type="NCBI Taxonomy" id="46731"/>
    <lineage>
        <taxon>Eukaryota</taxon>
        <taxon>Metazoa</taxon>
        <taxon>Cnidaria</taxon>
        <taxon>Anthozoa</taxon>
        <taxon>Hexacorallia</taxon>
        <taxon>Scleractinia</taxon>
        <taxon>Astrocoeniina</taxon>
        <taxon>Pocilloporidae</taxon>
        <taxon>Pocillopora</taxon>
    </lineage>
</organism>